<dbReference type="AlphaFoldDB" id="A0A7T7MAL4"/>
<dbReference type="InterPro" id="IPR018561">
    <property type="entry name" value="AosR"/>
</dbReference>
<proteinExistence type="predicted"/>
<keyword evidence="3" id="KW-1185">Reference proteome</keyword>
<dbReference type="Pfam" id="PF09438">
    <property type="entry name" value="DUF2017"/>
    <property type="match status" value="1"/>
</dbReference>
<dbReference type="EMBL" id="CP066802">
    <property type="protein sequence ID" value="QQM67976.1"/>
    <property type="molecule type" value="Genomic_DNA"/>
</dbReference>
<sequence length="244" mass="25977">MSPALTRLGREPELRAFNRGANGFSSWLEPWERAALLDLVQEVAAVLAPAVPQEADAGDGSGPGQAAGGQAASRDVPPGVREGESLADAGILAALDFQPGPTADPGVVAAADPALELLLPASSPDPQLAAETAAMTREPLRQDKRNRLLGLEQELLEPTGPQGAVLVTDRLLPQWLGALNDLRLFLSQRLEILTAQDAEAVHEQALAPPSPQSPPQARLRYVQVVLYEMVTWWQESLLSAVEEN</sequence>
<protein>
    <submittedName>
        <fullName evidence="2">DUF2017 family protein</fullName>
    </submittedName>
</protein>
<gene>
    <name evidence="2" type="ORF">JG540_03715</name>
</gene>
<evidence type="ECO:0000256" key="1">
    <source>
        <dbReference type="SAM" id="MobiDB-lite"/>
    </source>
</evidence>
<dbReference type="RefSeq" id="WP_200277361.1">
    <property type="nucleotide sequence ID" value="NZ_CP066802.1"/>
</dbReference>
<evidence type="ECO:0000313" key="2">
    <source>
        <dbReference type="EMBL" id="QQM67976.1"/>
    </source>
</evidence>
<organism evidence="2 3">
    <name type="scientific">Actinomyces weissii</name>
    <dbReference type="NCBI Taxonomy" id="675090"/>
    <lineage>
        <taxon>Bacteria</taxon>
        <taxon>Bacillati</taxon>
        <taxon>Actinomycetota</taxon>
        <taxon>Actinomycetes</taxon>
        <taxon>Actinomycetales</taxon>
        <taxon>Actinomycetaceae</taxon>
        <taxon>Actinomyces</taxon>
    </lineage>
</organism>
<dbReference type="KEGG" id="awe:JG540_03715"/>
<feature type="region of interest" description="Disordered" evidence="1">
    <location>
        <begin position="54"/>
        <end position="82"/>
    </location>
</feature>
<name>A0A7T7MAL4_9ACTO</name>
<reference evidence="2 3" key="1">
    <citation type="submission" date="2020-12" db="EMBL/GenBank/DDBJ databases">
        <authorList>
            <person name="Zhou J."/>
        </authorList>
    </citation>
    <scope>NUCLEOTIDE SEQUENCE [LARGE SCALE GENOMIC DNA]</scope>
    <source>
        <strain evidence="2 3">CCUG 61299</strain>
    </source>
</reference>
<dbReference type="Proteomes" id="UP000595895">
    <property type="component" value="Chromosome"/>
</dbReference>
<accession>A0A7T7MAL4</accession>
<evidence type="ECO:0000313" key="3">
    <source>
        <dbReference type="Proteomes" id="UP000595895"/>
    </source>
</evidence>